<sequence>GCSKYLRKEAGSKVDYIDNLRPKLEHKKSEKHPIRTNPYGVLSEMILV</sequence>
<dbReference type="EMBL" id="BARV01038681">
    <property type="protein sequence ID" value="GAI49924.1"/>
    <property type="molecule type" value="Genomic_DNA"/>
</dbReference>
<organism evidence="1">
    <name type="scientific">marine sediment metagenome</name>
    <dbReference type="NCBI Taxonomy" id="412755"/>
    <lineage>
        <taxon>unclassified sequences</taxon>
        <taxon>metagenomes</taxon>
        <taxon>ecological metagenomes</taxon>
    </lineage>
</organism>
<reference evidence="1" key="1">
    <citation type="journal article" date="2014" name="Front. Microbiol.">
        <title>High frequency of phylogenetically diverse reductive dehalogenase-homologous genes in deep subseafloor sedimentary metagenomes.</title>
        <authorList>
            <person name="Kawai M."/>
            <person name="Futagami T."/>
            <person name="Toyoda A."/>
            <person name="Takaki Y."/>
            <person name="Nishi S."/>
            <person name="Hori S."/>
            <person name="Arai W."/>
            <person name="Tsubouchi T."/>
            <person name="Morono Y."/>
            <person name="Uchiyama I."/>
            <person name="Ito T."/>
            <person name="Fujiyama A."/>
            <person name="Inagaki F."/>
            <person name="Takami H."/>
        </authorList>
    </citation>
    <scope>NUCLEOTIDE SEQUENCE</scope>
    <source>
        <strain evidence="1">Expedition CK06-06</strain>
    </source>
</reference>
<name>X1R2W5_9ZZZZ</name>
<gene>
    <name evidence="1" type="ORF">S06H3_59518</name>
</gene>
<accession>X1R2W5</accession>
<protein>
    <submittedName>
        <fullName evidence="1">Uncharacterized protein</fullName>
    </submittedName>
</protein>
<feature type="non-terminal residue" evidence="1">
    <location>
        <position position="1"/>
    </location>
</feature>
<dbReference type="AlphaFoldDB" id="X1R2W5"/>
<comment type="caution">
    <text evidence="1">The sequence shown here is derived from an EMBL/GenBank/DDBJ whole genome shotgun (WGS) entry which is preliminary data.</text>
</comment>
<evidence type="ECO:0000313" key="1">
    <source>
        <dbReference type="EMBL" id="GAI49924.1"/>
    </source>
</evidence>
<proteinExistence type="predicted"/>